<evidence type="ECO:0000256" key="4">
    <source>
        <dbReference type="ARBA" id="ARBA00022989"/>
    </source>
</evidence>
<dbReference type="EMBL" id="OZ035830">
    <property type="protein sequence ID" value="CAL1612887.1"/>
    <property type="molecule type" value="Genomic_DNA"/>
</dbReference>
<feature type="transmembrane region" description="Helical" evidence="6">
    <location>
        <begin position="291"/>
        <end position="315"/>
    </location>
</feature>
<feature type="transmembrane region" description="Helical" evidence="6">
    <location>
        <begin position="98"/>
        <end position="119"/>
    </location>
</feature>
<dbReference type="InterPro" id="IPR010651">
    <property type="entry name" value="Sugar_transport"/>
</dbReference>
<feature type="transmembrane region" description="Helical" evidence="6">
    <location>
        <begin position="44"/>
        <end position="63"/>
    </location>
</feature>
<protein>
    <recommendedName>
        <fullName evidence="9">Transmembrane protein 144b</fullName>
    </recommendedName>
</protein>
<feature type="transmembrane region" description="Helical" evidence="6">
    <location>
        <begin position="69"/>
        <end position="91"/>
    </location>
</feature>
<keyword evidence="3 6" id="KW-0812">Transmembrane</keyword>
<dbReference type="GO" id="GO:0016020">
    <property type="term" value="C:membrane"/>
    <property type="evidence" value="ECO:0007669"/>
    <property type="project" value="UniProtKB-SubCell"/>
</dbReference>
<keyword evidence="8" id="KW-1185">Reference proteome</keyword>
<gene>
    <name evidence="7" type="ORF">KC01_LOCUS39175</name>
</gene>
<feature type="transmembrane region" description="Helical" evidence="6">
    <location>
        <begin position="257"/>
        <end position="279"/>
    </location>
</feature>
<feature type="transmembrane region" description="Helical" evidence="6">
    <location>
        <begin position="12"/>
        <end position="32"/>
    </location>
</feature>
<evidence type="ECO:0000256" key="2">
    <source>
        <dbReference type="ARBA" id="ARBA00005731"/>
    </source>
</evidence>
<accession>A0AAV2MHL2</accession>
<dbReference type="InterPro" id="IPR012435">
    <property type="entry name" value="TMEM144"/>
</dbReference>
<sequence>MENALNSTNLTHLAYGVSANAVAVLLYGSTYVPVKRVEMGDGVFFHWVSCSAIWLLSLVGDLLLQSPRFYPLAMLGGVIWATGNITAVPILKALGFSLGIIMWGASSLLMIWATSRFGWFGTTASLSSRPVLSYSGVGLCMLGLFILFFVKTNQLHPTSESTPLLFDRVSVPKVQDEVQTRATANRSRTHSGSYGPPCADFWMDSMGPRSRRVMGCLLAVLSGLLYGSSFIPILYIKSHSSCGDSMFHGASVYDLDYIYAQSSGVFLTSTVYFAIYCAARSNRPRVYSRAVLPGLLSGLMWTLATYCCFLANHYLSPVNTFPIVSTTARFLGVKRSQSA</sequence>
<comment type="similarity">
    <text evidence="2">Belongs to the TMEM144 family.</text>
</comment>
<reference evidence="7 8" key="1">
    <citation type="submission" date="2024-04" db="EMBL/GenBank/DDBJ databases">
        <authorList>
            <person name="Waldvogel A.-M."/>
            <person name="Schoenle A."/>
        </authorList>
    </citation>
    <scope>NUCLEOTIDE SEQUENCE [LARGE SCALE GENOMIC DNA]</scope>
</reference>
<evidence type="ECO:0000256" key="6">
    <source>
        <dbReference type="SAM" id="Phobius"/>
    </source>
</evidence>
<feature type="transmembrane region" description="Helical" evidence="6">
    <location>
        <begin position="213"/>
        <end position="237"/>
    </location>
</feature>
<dbReference type="PANTHER" id="PTHR16119">
    <property type="entry name" value="TRANSMEMBRANE PROTEIN 144"/>
    <property type="match status" value="1"/>
</dbReference>
<evidence type="ECO:0000256" key="1">
    <source>
        <dbReference type="ARBA" id="ARBA00004141"/>
    </source>
</evidence>
<evidence type="ECO:0000313" key="7">
    <source>
        <dbReference type="EMBL" id="CAL1612887.1"/>
    </source>
</evidence>
<feature type="transmembrane region" description="Helical" evidence="6">
    <location>
        <begin position="131"/>
        <end position="150"/>
    </location>
</feature>
<proteinExistence type="inferred from homology"/>
<organism evidence="7 8">
    <name type="scientific">Knipowitschia caucasica</name>
    <name type="common">Caucasian dwarf goby</name>
    <name type="synonym">Pomatoschistus caucasicus</name>
    <dbReference type="NCBI Taxonomy" id="637954"/>
    <lineage>
        <taxon>Eukaryota</taxon>
        <taxon>Metazoa</taxon>
        <taxon>Chordata</taxon>
        <taxon>Craniata</taxon>
        <taxon>Vertebrata</taxon>
        <taxon>Euteleostomi</taxon>
        <taxon>Actinopterygii</taxon>
        <taxon>Neopterygii</taxon>
        <taxon>Teleostei</taxon>
        <taxon>Neoteleostei</taxon>
        <taxon>Acanthomorphata</taxon>
        <taxon>Gobiaria</taxon>
        <taxon>Gobiiformes</taxon>
        <taxon>Gobioidei</taxon>
        <taxon>Gobiidae</taxon>
        <taxon>Gobiinae</taxon>
        <taxon>Knipowitschia</taxon>
    </lineage>
</organism>
<dbReference type="GO" id="GO:0015144">
    <property type="term" value="F:carbohydrate transmembrane transporter activity"/>
    <property type="evidence" value="ECO:0007669"/>
    <property type="project" value="InterPro"/>
</dbReference>
<keyword evidence="5 6" id="KW-0472">Membrane</keyword>
<name>A0AAV2MHL2_KNICA</name>
<dbReference type="AlphaFoldDB" id="A0AAV2MHL2"/>
<keyword evidence="4 6" id="KW-1133">Transmembrane helix</keyword>
<evidence type="ECO:0000313" key="8">
    <source>
        <dbReference type="Proteomes" id="UP001497482"/>
    </source>
</evidence>
<comment type="subcellular location">
    <subcellularLocation>
        <location evidence="1">Membrane</location>
        <topology evidence="1">Multi-pass membrane protein</topology>
    </subcellularLocation>
</comment>
<evidence type="ECO:0008006" key="9">
    <source>
        <dbReference type="Google" id="ProtNLM"/>
    </source>
</evidence>
<dbReference type="Pfam" id="PF07857">
    <property type="entry name" value="TMEM144"/>
    <property type="match status" value="1"/>
</dbReference>
<dbReference type="PANTHER" id="PTHR16119:SF17">
    <property type="entry name" value="TRANSMEMBRANE PROTEIN 144"/>
    <property type="match status" value="1"/>
</dbReference>
<evidence type="ECO:0000256" key="5">
    <source>
        <dbReference type="ARBA" id="ARBA00023136"/>
    </source>
</evidence>
<evidence type="ECO:0000256" key="3">
    <source>
        <dbReference type="ARBA" id="ARBA00022692"/>
    </source>
</evidence>
<dbReference type="Proteomes" id="UP001497482">
    <property type="component" value="Chromosome 8"/>
</dbReference>